<dbReference type="Proteomes" id="UP000030302">
    <property type="component" value="Chromosome"/>
</dbReference>
<reference evidence="4" key="1">
    <citation type="journal article" date="2014" name="Soil Biol. Biochem.">
        <title>Structure and function of bacterial communities in ageing soils: Insights from the Mendocino ecological staircase.</title>
        <authorList>
            <person name="Uroz S."/>
            <person name="Tech J.J."/>
            <person name="Sawaya N.A."/>
            <person name="Frey-Klett P."/>
            <person name="Leveau J.H.J."/>
        </authorList>
    </citation>
    <scope>NUCLEOTIDE SEQUENCE [LARGE SCALE GENOMIC DNA]</scope>
    <source>
        <strain evidence="4">Cal35</strain>
    </source>
</reference>
<dbReference type="STRING" id="279058.LT85_0044"/>
<dbReference type="RefSeq" id="WP_156117380.1">
    <property type="nucleotide sequence ID" value="NZ_CP009962.1"/>
</dbReference>
<name>A0A0A1F694_9BURK</name>
<feature type="compositionally biased region" description="Low complexity" evidence="1">
    <location>
        <begin position="23"/>
        <end position="43"/>
    </location>
</feature>
<evidence type="ECO:0000313" key="4">
    <source>
        <dbReference type="Proteomes" id="UP000030302"/>
    </source>
</evidence>
<dbReference type="HOGENOM" id="CLU_210857_0_0_4"/>
<accession>A0A0A1F694</accession>
<keyword evidence="4" id="KW-1185">Reference proteome</keyword>
<sequence length="58" mass="6003">MRLFFFVMTSFLLVACGHIAPNGDSSSSGSTSSSGNISGSSITPYGVIDTGVTRTINR</sequence>
<dbReference type="AlphaFoldDB" id="A0A0A1F694"/>
<dbReference type="EMBL" id="CP009962">
    <property type="protein sequence ID" value="AIY39204.1"/>
    <property type="molecule type" value="Genomic_DNA"/>
</dbReference>
<dbReference type="PROSITE" id="PS51257">
    <property type="entry name" value="PROKAR_LIPOPROTEIN"/>
    <property type="match status" value="1"/>
</dbReference>
<protein>
    <recommendedName>
        <fullName evidence="5">Lipoprotein</fullName>
    </recommendedName>
</protein>
<feature type="chain" id="PRO_5001983230" description="Lipoprotein" evidence="2">
    <location>
        <begin position="21"/>
        <end position="58"/>
    </location>
</feature>
<dbReference type="KEGG" id="care:LT85_0044"/>
<evidence type="ECO:0000256" key="1">
    <source>
        <dbReference type="SAM" id="MobiDB-lite"/>
    </source>
</evidence>
<evidence type="ECO:0000256" key="2">
    <source>
        <dbReference type="SAM" id="SignalP"/>
    </source>
</evidence>
<evidence type="ECO:0008006" key="5">
    <source>
        <dbReference type="Google" id="ProtNLM"/>
    </source>
</evidence>
<proteinExistence type="predicted"/>
<keyword evidence="2" id="KW-0732">Signal</keyword>
<gene>
    <name evidence="3" type="ORF">LT85_0044</name>
</gene>
<evidence type="ECO:0000313" key="3">
    <source>
        <dbReference type="EMBL" id="AIY39204.1"/>
    </source>
</evidence>
<organism evidence="3 4">
    <name type="scientific">Collimonas arenae</name>
    <dbReference type="NCBI Taxonomy" id="279058"/>
    <lineage>
        <taxon>Bacteria</taxon>
        <taxon>Pseudomonadati</taxon>
        <taxon>Pseudomonadota</taxon>
        <taxon>Betaproteobacteria</taxon>
        <taxon>Burkholderiales</taxon>
        <taxon>Oxalobacteraceae</taxon>
        <taxon>Collimonas</taxon>
    </lineage>
</organism>
<feature type="region of interest" description="Disordered" evidence="1">
    <location>
        <begin position="23"/>
        <end position="58"/>
    </location>
</feature>
<feature type="signal peptide" evidence="2">
    <location>
        <begin position="1"/>
        <end position="20"/>
    </location>
</feature>